<comment type="subcellular location">
    <subcellularLocation>
        <location evidence="1">Mitochondrion</location>
    </subcellularLocation>
</comment>
<evidence type="ECO:0000256" key="7">
    <source>
        <dbReference type="ARBA" id="ARBA00022917"/>
    </source>
</evidence>
<comment type="similarity">
    <text evidence="2 10">Belongs to the class-I aminoacyl-tRNA synthetase family.</text>
</comment>
<evidence type="ECO:0000256" key="10">
    <source>
        <dbReference type="RuleBase" id="RU363036"/>
    </source>
</evidence>
<dbReference type="Gene3D" id="3.40.50.620">
    <property type="entry name" value="HUPs"/>
    <property type="match status" value="1"/>
</dbReference>
<dbReference type="Pfam" id="PF00579">
    <property type="entry name" value="tRNA-synt_1b"/>
    <property type="match status" value="1"/>
</dbReference>
<dbReference type="GO" id="GO:0005524">
    <property type="term" value="F:ATP binding"/>
    <property type="evidence" value="ECO:0007669"/>
    <property type="project" value="UniProtKB-KW"/>
</dbReference>
<dbReference type="GO" id="GO:0004830">
    <property type="term" value="F:tryptophan-tRNA ligase activity"/>
    <property type="evidence" value="ECO:0007669"/>
    <property type="project" value="UniProtKB-EC"/>
</dbReference>
<keyword evidence="8 10" id="KW-0030">Aminoacyl-tRNA synthetase</keyword>
<dbReference type="InterPro" id="IPR050203">
    <property type="entry name" value="Trp-tRNA_synthetase"/>
</dbReference>
<reference evidence="11 12" key="1">
    <citation type="journal article" date="2014" name="Genome Announc.">
        <title>Draft genome sequence of the pathogenic fungus Scedosporium apiospermum.</title>
        <authorList>
            <person name="Vandeputte P."/>
            <person name="Ghamrawi S."/>
            <person name="Rechenmann M."/>
            <person name="Iltis A."/>
            <person name="Giraud S."/>
            <person name="Fleury M."/>
            <person name="Thornton C."/>
            <person name="Delhaes L."/>
            <person name="Meyer W."/>
            <person name="Papon N."/>
            <person name="Bouchara J.P."/>
        </authorList>
    </citation>
    <scope>NUCLEOTIDE SEQUENCE [LARGE SCALE GENOMIC DNA]</scope>
    <source>
        <strain evidence="11 12">IHEM 14462</strain>
    </source>
</reference>
<sequence length="228" mass="25078">MSPSATVLDEGVKSALKLGLFSYPVLQAADVLVYRATHVPVGDDQRQHLEFARECANGFNSIYGKLLVPPTTLTSPDLRIMSLQDPSQKMSKSHKSHWSRILITDEPEEIRKKIMSAVTDSDNFVSYDPVARPGVSNLLQLLAYFDEDNRTPEKLALALSGENVSLGGLKQRVSESIIEGLGGIRDRYLRLLTEGDGKFIDHVASEGAKKARLRAAETMDLVRQAVGL</sequence>
<keyword evidence="12" id="KW-1185">Reference proteome</keyword>
<name>A0A084GC25_PSEDA</name>
<accession>A0A084GC25</accession>
<dbReference type="FunFam" id="1.10.240.10:FF:000002">
    <property type="entry name" value="Tryptophan--tRNA ligase"/>
    <property type="match status" value="1"/>
</dbReference>
<dbReference type="EC" id="6.1.1.2" evidence="3"/>
<dbReference type="AlphaFoldDB" id="A0A084GC25"/>
<evidence type="ECO:0000256" key="5">
    <source>
        <dbReference type="ARBA" id="ARBA00022741"/>
    </source>
</evidence>
<dbReference type="PANTHER" id="PTHR43766">
    <property type="entry name" value="TRYPTOPHAN--TRNA LIGASE, MITOCHONDRIAL"/>
    <property type="match status" value="1"/>
</dbReference>
<organism evidence="11 12">
    <name type="scientific">Pseudallescheria apiosperma</name>
    <name type="common">Scedosporium apiospermum</name>
    <dbReference type="NCBI Taxonomy" id="563466"/>
    <lineage>
        <taxon>Eukaryota</taxon>
        <taxon>Fungi</taxon>
        <taxon>Dikarya</taxon>
        <taxon>Ascomycota</taxon>
        <taxon>Pezizomycotina</taxon>
        <taxon>Sordariomycetes</taxon>
        <taxon>Hypocreomycetidae</taxon>
        <taxon>Microascales</taxon>
        <taxon>Microascaceae</taxon>
        <taxon>Scedosporium</taxon>
    </lineage>
</organism>
<evidence type="ECO:0000256" key="6">
    <source>
        <dbReference type="ARBA" id="ARBA00022840"/>
    </source>
</evidence>
<evidence type="ECO:0000256" key="4">
    <source>
        <dbReference type="ARBA" id="ARBA00022598"/>
    </source>
</evidence>
<dbReference type="GO" id="GO:0070183">
    <property type="term" value="P:mitochondrial tryptophanyl-tRNA aminoacylation"/>
    <property type="evidence" value="ECO:0007669"/>
    <property type="project" value="TreeGrafter"/>
</dbReference>
<dbReference type="KEGG" id="sapo:SAPIO_CDS3022"/>
<dbReference type="OMA" id="ICEHAYL"/>
<evidence type="ECO:0000256" key="1">
    <source>
        <dbReference type="ARBA" id="ARBA00004173"/>
    </source>
</evidence>
<evidence type="ECO:0000256" key="8">
    <source>
        <dbReference type="ARBA" id="ARBA00023146"/>
    </source>
</evidence>
<dbReference type="HOGENOM" id="CLU_029244_1_0_1"/>
<dbReference type="SUPFAM" id="SSF52374">
    <property type="entry name" value="Nucleotidylyl transferase"/>
    <property type="match status" value="1"/>
</dbReference>
<keyword evidence="5 10" id="KW-0547">Nucleotide-binding</keyword>
<keyword evidence="6 10" id="KW-0067">ATP-binding</keyword>
<proteinExistence type="inferred from homology"/>
<gene>
    <name evidence="11" type="ORF">SAPIO_CDS3022</name>
</gene>
<dbReference type="Gene3D" id="1.10.240.10">
    <property type="entry name" value="Tyrosyl-Transfer RNA Synthetase"/>
    <property type="match status" value="1"/>
</dbReference>
<dbReference type="PRINTS" id="PR01039">
    <property type="entry name" value="TRNASYNTHTRP"/>
</dbReference>
<dbReference type="InterPro" id="IPR002306">
    <property type="entry name" value="Trp-tRNA-ligase"/>
</dbReference>
<comment type="caution">
    <text evidence="11">The sequence shown here is derived from an EMBL/GenBank/DDBJ whole genome shotgun (WGS) entry which is preliminary data.</text>
</comment>
<dbReference type="GeneID" id="27722094"/>
<dbReference type="GO" id="GO:0005759">
    <property type="term" value="C:mitochondrial matrix"/>
    <property type="evidence" value="ECO:0007669"/>
    <property type="project" value="TreeGrafter"/>
</dbReference>
<keyword evidence="4 10" id="KW-0436">Ligase</keyword>
<dbReference type="RefSeq" id="XP_016644686.1">
    <property type="nucleotide sequence ID" value="XM_016785904.1"/>
</dbReference>
<evidence type="ECO:0000256" key="9">
    <source>
        <dbReference type="ARBA" id="ARBA00030268"/>
    </source>
</evidence>
<dbReference type="OrthoDB" id="15808at2759"/>
<evidence type="ECO:0000256" key="3">
    <source>
        <dbReference type="ARBA" id="ARBA00013161"/>
    </source>
</evidence>
<dbReference type="InterPro" id="IPR014729">
    <property type="entry name" value="Rossmann-like_a/b/a_fold"/>
</dbReference>
<dbReference type="VEuPathDB" id="FungiDB:SAPIO_CDS3022"/>
<dbReference type="InterPro" id="IPR002305">
    <property type="entry name" value="aa-tRNA-synth_Ic"/>
</dbReference>
<evidence type="ECO:0000256" key="2">
    <source>
        <dbReference type="ARBA" id="ARBA00005594"/>
    </source>
</evidence>
<dbReference type="Proteomes" id="UP000028545">
    <property type="component" value="Unassembled WGS sequence"/>
</dbReference>
<keyword evidence="7 10" id="KW-0648">Protein biosynthesis</keyword>
<evidence type="ECO:0000313" key="12">
    <source>
        <dbReference type="Proteomes" id="UP000028545"/>
    </source>
</evidence>
<protein>
    <recommendedName>
        <fullName evidence="3">tryptophan--tRNA ligase</fullName>
        <ecNumber evidence="3">6.1.1.2</ecNumber>
    </recommendedName>
    <alternativeName>
        <fullName evidence="9">Tryptophanyl-tRNA synthetase</fullName>
    </alternativeName>
</protein>
<dbReference type="EMBL" id="JOWA01000087">
    <property type="protein sequence ID" value="KEZ44887.1"/>
    <property type="molecule type" value="Genomic_DNA"/>
</dbReference>
<evidence type="ECO:0000313" key="11">
    <source>
        <dbReference type="EMBL" id="KEZ44887.1"/>
    </source>
</evidence>
<dbReference type="PANTHER" id="PTHR43766:SF1">
    <property type="entry name" value="TRYPTOPHAN--TRNA LIGASE, MITOCHONDRIAL"/>
    <property type="match status" value="1"/>
</dbReference>